<dbReference type="Gene3D" id="1.20.5.190">
    <property type="match status" value="1"/>
</dbReference>
<evidence type="ECO:0000256" key="3">
    <source>
        <dbReference type="ARBA" id="ARBA00022737"/>
    </source>
</evidence>
<dbReference type="SMART" id="SM00248">
    <property type="entry name" value="ANK"/>
    <property type="match status" value="2"/>
</dbReference>
<dbReference type="GO" id="GO:0003712">
    <property type="term" value="F:transcription coregulator activity"/>
    <property type="evidence" value="ECO:0007669"/>
    <property type="project" value="TreeGrafter"/>
</dbReference>
<dbReference type="GO" id="GO:0005634">
    <property type="term" value="C:nucleus"/>
    <property type="evidence" value="ECO:0007669"/>
    <property type="project" value="UniProtKB-SubCell"/>
</dbReference>
<dbReference type="InterPro" id="IPR002909">
    <property type="entry name" value="IPT_dom"/>
</dbReference>
<dbReference type="InterPro" id="IPR014756">
    <property type="entry name" value="Ig_E-set"/>
</dbReference>
<keyword evidence="10" id="KW-0539">Nucleus</keyword>
<evidence type="ECO:0000256" key="9">
    <source>
        <dbReference type="ARBA" id="ARBA00023163"/>
    </source>
</evidence>
<evidence type="ECO:0000256" key="12">
    <source>
        <dbReference type="SAM" id="MobiDB-lite"/>
    </source>
</evidence>
<dbReference type="SUPFAM" id="SSF81296">
    <property type="entry name" value="E set domains"/>
    <property type="match status" value="1"/>
</dbReference>
<evidence type="ECO:0000256" key="1">
    <source>
        <dbReference type="ARBA" id="ARBA00004123"/>
    </source>
</evidence>
<evidence type="ECO:0000256" key="4">
    <source>
        <dbReference type="ARBA" id="ARBA00022837"/>
    </source>
</evidence>
<dbReference type="AlphaFoldDB" id="A0A0D6QVI1"/>
<feature type="compositionally biased region" description="Low complexity" evidence="12">
    <location>
        <begin position="1031"/>
        <end position="1041"/>
    </location>
</feature>
<feature type="domain" description="IPT/TIG" evidence="13">
    <location>
        <begin position="471"/>
        <end position="554"/>
    </location>
</feature>
<keyword evidence="3" id="KW-0677">Repeat</keyword>
<keyword evidence="9" id="KW-0804">Transcription</keyword>
<dbReference type="GO" id="GO:0006357">
    <property type="term" value="P:regulation of transcription by RNA polymerase II"/>
    <property type="evidence" value="ECO:0007669"/>
    <property type="project" value="TreeGrafter"/>
</dbReference>
<feature type="repeat" description="ANK" evidence="11">
    <location>
        <begin position="709"/>
        <end position="741"/>
    </location>
</feature>
<dbReference type="PANTHER" id="PTHR23335">
    <property type="entry name" value="CALMODULIN-BINDING TRANSCRIPTION ACTIVATOR CAMTA"/>
    <property type="match status" value="1"/>
</dbReference>
<dbReference type="SMART" id="SM00015">
    <property type="entry name" value="IQ"/>
    <property type="match status" value="3"/>
</dbReference>
<dbReference type="InterPro" id="IPR027417">
    <property type="entry name" value="P-loop_NTPase"/>
</dbReference>
<dbReference type="PROSITE" id="PS50096">
    <property type="entry name" value="IQ"/>
    <property type="match status" value="3"/>
</dbReference>
<feature type="compositionally biased region" description="Polar residues" evidence="12">
    <location>
        <begin position="116"/>
        <end position="128"/>
    </location>
</feature>
<dbReference type="InterPro" id="IPR000048">
    <property type="entry name" value="IQ_motif_EF-hand-BS"/>
</dbReference>
<evidence type="ECO:0000256" key="7">
    <source>
        <dbReference type="ARBA" id="ARBA00023043"/>
    </source>
</evidence>
<protein>
    <recommendedName>
        <fullName evidence="13">IPT/TIG domain-containing protein</fullName>
    </recommendedName>
</protein>
<feature type="region of interest" description="Disordered" evidence="12">
    <location>
        <begin position="92"/>
        <end position="128"/>
    </location>
</feature>
<dbReference type="InterPro" id="IPR013783">
    <property type="entry name" value="Ig-like_fold"/>
</dbReference>
<dbReference type="SUPFAM" id="SSF52540">
    <property type="entry name" value="P-loop containing nucleoside triphosphate hydrolases"/>
    <property type="match status" value="1"/>
</dbReference>
<evidence type="ECO:0000256" key="5">
    <source>
        <dbReference type="ARBA" id="ARBA00022860"/>
    </source>
</evidence>
<dbReference type="GO" id="GO:0005516">
    <property type="term" value="F:calmodulin binding"/>
    <property type="evidence" value="ECO:0007669"/>
    <property type="project" value="UniProtKB-KW"/>
</dbReference>
<dbReference type="InterPro" id="IPR036770">
    <property type="entry name" value="Ankyrin_rpt-contain_sf"/>
</dbReference>
<evidence type="ECO:0000256" key="11">
    <source>
        <dbReference type="PROSITE-ProRule" id="PRU00023"/>
    </source>
</evidence>
<dbReference type="EMBL" id="GCKF01043170">
    <property type="protein sequence ID" value="JAG94544.1"/>
    <property type="molecule type" value="Transcribed_RNA"/>
</dbReference>
<dbReference type="GO" id="GO:0003690">
    <property type="term" value="F:double-stranded DNA binding"/>
    <property type="evidence" value="ECO:0007669"/>
    <property type="project" value="TreeGrafter"/>
</dbReference>
<dbReference type="Pfam" id="PF01833">
    <property type="entry name" value="TIG"/>
    <property type="match status" value="1"/>
</dbReference>
<comment type="similarity">
    <text evidence="2">Belongs to the CAMTA family.</text>
</comment>
<dbReference type="Gene3D" id="1.25.40.20">
    <property type="entry name" value="Ankyrin repeat-containing domain"/>
    <property type="match status" value="1"/>
</dbReference>
<name>A0A0D6QVI1_ARACU</name>
<evidence type="ECO:0000259" key="13">
    <source>
        <dbReference type="Pfam" id="PF01833"/>
    </source>
</evidence>
<evidence type="ECO:0000256" key="6">
    <source>
        <dbReference type="ARBA" id="ARBA00023015"/>
    </source>
</evidence>
<dbReference type="PROSITE" id="PS50297">
    <property type="entry name" value="ANK_REP_REGION"/>
    <property type="match status" value="1"/>
</dbReference>
<keyword evidence="7 11" id="KW-0040">ANK repeat</keyword>
<evidence type="ECO:0000256" key="10">
    <source>
        <dbReference type="ARBA" id="ARBA00023242"/>
    </source>
</evidence>
<dbReference type="Pfam" id="PF12796">
    <property type="entry name" value="Ank_2"/>
    <property type="match status" value="1"/>
</dbReference>
<dbReference type="Pfam" id="PF00612">
    <property type="entry name" value="IQ"/>
    <property type="match status" value="2"/>
</dbReference>
<proteinExistence type="inferred from homology"/>
<dbReference type="PROSITE" id="PS50088">
    <property type="entry name" value="ANK_REPEAT"/>
    <property type="match status" value="1"/>
</dbReference>
<evidence type="ECO:0000313" key="14">
    <source>
        <dbReference type="EMBL" id="JAG94544.1"/>
    </source>
</evidence>
<dbReference type="Gene3D" id="2.60.40.10">
    <property type="entry name" value="Immunoglobulins"/>
    <property type="match status" value="1"/>
</dbReference>
<accession>A0A0D6QVI1</accession>
<dbReference type="CDD" id="cd23767">
    <property type="entry name" value="IQCD"/>
    <property type="match status" value="1"/>
</dbReference>
<keyword evidence="5" id="KW-0112">Calmodulin-binding</keyword>
<comment type="subcellular location">
    <subcellularLocation>
        <location evidence="1">Nucleus</location>
    </subcellularLocation>
</comment>
<reference evidence="14" key="1">
    <citation type="submission" date="2015-03" db="EMBL/GenBank/DDBJ databases">
        <title>A transcriptome of Araucaria cunninghamii, an australian fine timber species.</title>
        <authorList>
            <person name="Jing Yi C.J.Y."/>
            <person name="Yin San L.Y.S."/>
            <person name="Abdul Karim S.S."/>
            <person name="Wan Azmi N.N."/>
            <person name="Hercus R.R."/>
            <person name="Croft L.L."/>
        </authorList>
    </citation>
    <scope>NUCLEOTIDE SEQUENCE</scope>
    <source>
        <strain evidence="14">MI0301</strain>
        <tissue evidence="14">Leaf</tissue>
    </source>
</reference>
<organism evidence="14">
    <name type="scientific">Araucaria cunninghamii</name>
    <name type="common">Hoop pine</name>
    <name type="synonym">Moreton Bay pine</name>
    <dbReference type="NCBI Taxonomy" id="56994"/>
    <lineage>
        <taxon>Eukaryota</taxon>
        <taxon>Viridiplantae</taxon>
        <taxon>Streptophyta</taxon>
        <taxon>Embryophyta</taxon>
        <taxon>Tracheophyta</taxon>
        <taxon>Spermatophyta</taxon>
        <taxon>Pinopsida</taxon>
        <taxon>Pinidae</taxon>
        <taxon>Conifers II</taxon>
        <taxon>Araucariales</taxon>
        <taxon>Araucariaceae</taxon>
        <taxon>Araucaria</taxon>
    </lineage>
</organism>
<sequence length="1052" mass="117335">MRMLCTAIMPMEKIILAFSGEATGCSRRLMSILYLFTTEKLQREDSVPLHFQIFQKNQHLGFTQAQNSSEATGISGRQASSWISCSPGSVEEVSSDPVMDNDELDSGDDISKSGDFGNSLTPDGASSTHGEISYLRHITKELSLDKNETAFSKNNISSWNASNTGILKSGLQTSGNGFLNQEVLMPLQQGSKYQGEDQDGRESLIEPKNLNIDTLLKNPGAYLRQRRIGQQLTGGSALSPIDLEKAECSSPSWKEMLELCTTSTKDDISSSSLPNGQRNMSLLSPNNVSEFLDDESIAQMPTKTQIDTVQGASQKTGHVMANKEEFLLPFQNENVRLKQKSSWQGEWQQGEQYNKNECFGQRPLLQSEDHLTDATSNTLLYTTDASFPQEYEGWESKLNMATASIPCQENALEKFKKSDSFGWLENEEIYMNTIRSPSDYYGVLLEQPNQMGTQQLEGSSNITVAQLQRFSIHEISPEWAYSDEGSKVVVIGEFIGNSSEQTWHCMFGDIEVPAEIIQQGVLRCKAPRHAPGKLPLYVTCGNREACSEIRDFEYFVKPQSSVSESVPPSTDAKRGHDELLLQVRLARMILSESNCSSSFAVIEKEHVADWKDSNLWLESVNDDQWEQIEYAVEDSGEPLAYTKEWLLQTFLKEKLCQWLCYKSRKGEKGASVLDKHGQGVLHMTSALGYEWAINPILNAGVGINFRDAHGWTALHWAARYGREKTVAALIAVGASPGAVTDPKLKYPSGRTAADIAAANGHGGIAGYLAEASLTSHLSALTLGESEISKVSAAVEAERAVESVTDRSSIQQTVGATEDQLSLKDSLAAVRNAAQAAARIQAAFRAHSFRKRQQNSEGIIDEYGMTQADVQGFSAVSRFQRATRNHRDQKLNTAATCIQRKFRGWKNRKEFLTLRQHVVKIQAHVRGHQVRKKYKPLLWTVGVLDKAILRWRRKGTGLRGFRSELPEGTEMEEQEDDDDILKVFRKQKVNVALDEAVNRVLNMIDSPEARHQYRRMLERYQEVKAGYHGHTSEASSSPQAESSIEDDYMNLFE</sequence>
<dbReference type="PANTHER" id="PTHR23335:SF1">
    <property type="entry name" value="CALMODULIN-BINDING TRANSCRIPTION ACTIVATOR, ISOFORM F"/>
    <property type="match status" value="1"/>
</dbReference>
<dbReference type="InterPro" id="IPR002110">
    <property type="entry name" value="Ankyrin_rpt"/>
</dbReference>
<dbReference type="CDD" id="cd00102">
    <property type="entry name" value="IPT"/>
    <property type="match status" value="1"/>
</dbReference>
<evidence type="ECO:0000256" key="2">
    <source>
        <dbReference type="ARBA" id="ARBA00008267"/>
    </source>
</evidence>
<dbReference type="FunFam" id="1.20.5.190:FF:000003">
    <property type="entry name" value="Calmodulin-binding transcription activator 2"/>
    <property type="match status" value="1"/>
</dbReference>
<feature type="compositionally biased region" description="Acidic residues" evidence="12">
    <location>
        <begin position="99"/>
        <end position="108"/>
    </location>
</feature>
<keyword evidence="6" id="KW-0805">Transcription regulation</keyword>
<feature type="region of interest" description="Disordered" evidence="12">
    <location>
        <begin position="1026"/>
        <end position="1045"/>
    </location>
</feature>
<keyword evidence="8" id="KW-0238">DNA-binding</keyword>
<keyword evidence="4" id="KW-0106">Calcium</keyword>
<evidence type="ECO:0000256" key="8">
    <source>
        <dbReference type="ARBA" id="ARBA00023125"/>
    </source>
</evidence>
<dbReference type="SUPFAM" id="SSF48403">
    <property type="entry name" value="Ankyrin repeat"/>
    <property type="match status" value="1"/>
</dbReference>